<dbReference type="Proteomes" id="UP000605099">
    <property type="component" value="Unassembled WGS sequence"/>
</dbReference>
<keyword evidence="3" id="KW-1185">Reference proteome</keyword>
<evidence type="ECO:0000313" key="3">
    <source>
        <dbReference type="Proteomes" id="UP000605099"/>
    </source>
</evidence>
<feature type="transmembrane region" description="Helical" evidence="1">
    <location>
        <begin position="213"/>
        <end position="231"/>
    </location>
</feature>
<reference evidence="3" key="1">
    <citation type="journal article" date="2019" name="Int. J. Syst. Evol. Microbiol.">
        <title>The Global Catalogue of Microorganisms (GCM) 10K type strain sequencing project: providing services to taxonomists for standard genome sequencing and annotation.</title>
        <authorList>
            <consortium name="The Broad Institute Genomics Platform"/>
            <consortium name="The Broad Institute Genome Sequencing Center for Infectious Disease"/>
            <person name="Wu L."/>
            <person name="Ma J."/>
        </authorList>
    </citation>
    <scope>NUCLEOTIDE SEQUENCE [LARGE SCALE GENOMIC DNA]</scope>
    <source>
        <strain evidence="3">CGMCC 1.6784</strain>
    </source>
</reference>
<protein>
    <submittedName>
        <fullName evidence="2">Uncharacterized protein</fullName>
    </submittedName>
</protein>
<evidence type="ECO:0000256" key="1">
    <source>
        <dbReference type="SAM" id="Phobius"/>
    </source>
</evidence>
<proteinExistence type="predicted"/>
<dbReference type="RefSeq" id="WP_188818607.1">
    <property type="nucleotide sequence ID" value="NZ_BMLK01000004.1"/>
</dbReference>
<feature type="transmembrane region" description="Helical" evidence="1">
    <location>
        <begin position="100"/>
        <end position="128"/>
    </location>
</feature>
<accession>A0ABQ2JDJ7</accession>
<keyword evidence="1" id="KW-1133">Transmembrane helix</keyword>
<comment type="caution">
    <text evidence="2">The sequence shown here is derived from an EMBL/GenBank/DDBJ whole genome shotgun (WGS) entry which is preliminary data.</text>
</comment>
<name>A0ABQ2JDJ7_9SPHN</name>
<feature type="transmembrane region" description="Helical" evidence="1">
    <location>
        <begin position="148"/>
        <end position="168"/>
    </location>
</feature>
<organism evidence="2 3">
    <name type="scientific">Novosphingobium indicum</name>
    <dbReference type="NCBI Taxonomy" id="462949"/>
    <lineage>
        <taxon>Bacteria</taxon>
        <taxon>Pseudomonadati</taxon>
        <taxon>Pseudomonadota</taxon>
        <taxon>Alphaproteobacteria</taxon>
        <taxon>Sphingomonadales</taxon>
        <taxon>Sphingomonadaceae</taxon>
        <taxon>Novosphingobium</taxon>
    </lineage>
</organism>
<feature type="transmembrane region" description="Helical" evidence="1">
    <location>
        <begin position="180"/>
        <end position="201"/>
    </location>
</feature>
<evidence type="ECO:0000313" key="2">
    <source>
        <dbReference type="EMBL" id="GGN44731.1"/>
    </source>
</evidence>
<keyword evidence="1" id="KW-0812">Transmembrane</keyword>
<keyword evidence="1" id="KW-0472">Membrane</keyword>
<dbReference type="EMBL" id="BMLK01000004">
    <property type="protein sequence ID" value="GGN44731.1"/>
    <property type="molecule type" value="Genomic_DNA"/>
</dbReference>
<feature type="transmembrane region" description="Helical" evidence="1">
    <location>
        <begin position="18"/>
        <end position="38"/>
    </location>
</feature>
<gene>
    <name evidence="2" type="ORF">GCM10011349_10090</name>
</gene>
<sequence>MSPPVDLARIARIRQSQLIALNSLFPFMAVFFLGWAVLGHLIPPPSPSLGGEEMARFLLGSRDRLIACMMLSMMSIAFLMPFSAAIIGQIARIEAEGPRVWTYAALMAAAGNVVSFTFPLMFLGVALFRPDRSPDLVLLASDLGFLPFLGMACPYIAFPICVAIAGLLDTSSEPAFPRWYCWFSIASTIAILPAPMLMFFHDGWFAWNNLFGWWLPFSDVFGWMMVTWWLVRRAINAQAAAAKTEAAA</sequence>
<feature type="transmembrane region" description="Helical" evidence="1">
    <location>
        <begin position="64"/>
        <end position="88"/>
    </location>
</feature>